<dbReference type="EMBL" id="VSRR010014917">
    <property type="protein sequence ID" value="MPC57599.1"/>
    <property type="molecule type" value="Genomic_DNA"/>
</dbReference>
<feature type="compositionally biased region" description="Basic and acidic residues" evidence="1">
    <location>
        <begin position="128"/>
        <end position="157"/>
    </location>
</feature>
<accession>A0A5B7GJA4</accession>
<evidence type="ECO:0000313" key="3">
    <source>
        <dbReference type="Proteomes" id="UP000324222"/>
    </source>
</evidence>
<proteinExistence type="predicted"/>
<dbReference type="Proteomes" id="UP000324222">
    <property type="component" value="Unassembled WGS sequence"/>
</dbReference>
<gene>
    <name evidence="2" type="ORF">E2C01_051583</name>
</gene>
<reference evidence="2 3" key="1">
    <citation type="submission" date="2019-05" db="EMBL/GenBank/DDBJ databases">
        <title>Another draft genome of Portunus trituberculatus and its Hox gene families provides insights of decapod evolution.</title>
        <authorList>
            <person name="Jeong J.-H."/>
            <person name="Song I."/>
            <person name="Kim S."/>
            <person name="Choi T."/>
            <person name="Kim D."/>
            <person name="Ryu S."/>
            <person name="Kim W."/>
        </authorList>
    </citation>
    <scope>NUCLEOTIDE SEQUENCE [LARGE SCALE GENOMIC DNA]</scope>
    <source>
        <tissue evidence="2">Muscle</tissue>
    </source>
</reference>
<protein>
    <submittedName>
        <fullName evidence="2">Uncharacterized protein</fullName>
    </submittedName>
</protein>
<feature type="region of interest" description="Disordered" evidence="1">
    <location>
        <begin position="120"/>
        <end position="157"/>
    </location>
</feature>
<sequence>MSWSPHIKATKQYMLSREALRRRQHSQDAKYKATLTLYSDAQIVGEPRQIKAPVNQSVSDNTDNVYRYGTSRPPSPATLVIPRPHTQVTKNNTSQVKTRGRVTLPVFTCLENQVRHIPVLQNPSGELRPLKRGDALGHSDGRREGATKERSRIKKEG</sequence>
<keyword evidence="3" id="KW-1185">Reference proteome</keyword>
<comment type="caution">
    <text evidence="2">The sequence shown here is derived from an EMBL/GenBank/DDBJ whole genome shotgun (WGS) entry which is preliminary data.</text>
</comment>
<feature type="region of interest" description="Disordered" evidence="1">
    <location>
        <begin position="56"/>
        <end position="94"/>
    </location>
</feature>
<dbReference type="AlphaFoldDB" id="A0A5B7GJA4"/>
<evidence type="ECO:0000256" key="1">
    <source>
        <dbReference type="SAM" id="MobiDB-lite"/>
    </source>
</evidence>
<name>A0A5B7GJA4_PORTR</name>
<evidence type="ECO:0000313" key="2">
    <source>
        <dbReference type="EMBL" id="MPC57599.1"/>
    </source>
</evidence>
<organism evidence="2 3">
    <name type="scientific">Portunus trituberculatus</name>
    <name type="common">Swimming crab</name>
    <name type="synonym">Neptunus trituberculatus</name>
    <dbReference type="NCBI Taxonomy" id="210409"/>
    <lineage>
        <taxon>Eukaryota</taxon>
        <taxon>Metazoa</taxon>
        <taxon>Ecdysozoa</taxon>
        <taxon>Arthropoda</taxon>
        <taxon>Crustacea</taxon>
        <taxon>Multicrustacea</taxon>
        <taxon>Malacostraca</taxon>
        <taxon>Eumalacostraca</taxon>
        <taxon>Eucarida</taxon>
        <taxon>Decapoda</taxon>
        <taxon>Pleocyemata</taxon>
        <taxon>Brachyura</taxon>
        <taxon>Eubrachyura</taxon>
        <taxon>Portunoidea</taxon>
        <taxon>Portunidae</taxon>
        <taxon>Portuninae</taxon>
        <taxon>Portunus</taxon>
    </lineage>
</organism>